<dbReference type="PROSITE" id="PS50825">
    <property type="entry name" value="HYR"/>
    <property type="match status" value="1"/>
</dbReference>
<gene>
    <name evidence="5" type="ORF">A2609_01665</name>
</gene>
<dbReference type="Proteomes" id="UP000176867">
    <property type="component" value="Unassembled WGS sequence"/>
</dbReference>
<sequence>MDPLFEKNLMTTKDAGELFGYSSDYLARLARSGKIEGKRIGHSWFINKESLTHFLDQQGIHKVDYARALSREREIEYRKHHSFIRNTGKALSKQISLPAINLKENVLFSQFVALSVSFFVVASGAYIAYAAPFAQLATNSNKIARETAFGFNEAFGNIPLRIASRITDAKIEMNAVVPRVATRNRVASADLASAILIKPDLSSLHMSVPEDHSYVTTHFRNESSPSSVASIQPTTSSIRNFSEVMYSLITNPVRIADSLAAASRDTFKSAPEFINQMNLAFGNAIITATQSAIRADILFAYRTAEVAPESARVTVAFVVGVGDAIANTTARVAVRAPATLAQSVFDVEYAGASRFVALTESVTQSYLGLIQNMGHFVYSGTTNTLSFARSVSPYLVEVPAIFEDTYLGALGKTAAAWEGLTSSSGMLAAVAPALSIGEHLALSTYTTINNLFSSATRVLAFLFASPPSVVTPVVIQRIAVSTSTPIGSTSLTTNRISYSYPTYTTVVQGVSEDFLNQSLASLRLQSRGSTENASDNAARSILALFNKGIVITEGTSIEATTGSFTNLTGGTTNLSATTVTGDLAVSGIITPSLISATSYISAPYFIATSSSATSTFAGSLAIGTSTPFGNGLFIVGTSTPLLYISGTNGRIGIGTSSPSVSFDLFATDSLRLPVGTTAQRPGGDVGYVRYNTTTHQFEGYGDNSVWQGLGGVINPAQTTYITAGTDDFLRFVTASTERMTITDGGFVGIGTTSPYSLLSISNNLNTAANTPLFTVASTTAGTATSTLMTILASGRIGIGTAAPDASAVFDVTSTTGGILPPRLTTVQKNAIPSPTAGLTLYDSTLNKLNVYNGSAWKNVGSTEIGGEVTNGVLGSILFIGDGTILGQDNANFNYSTSTGRLGIGTSSPFASLSIAGLAGGNTNIFAISTSTSLLATTTALTVNQNGDLSLLNGANLSVNGNLTITGTTAYTGLTTFTNGFLSNASSTITSGLFTMSGGASTTNITASGTGYFNTASTTNLTVSSLTANRVPYITTAGVFVDSANLAFNGTTLTFPFASTTQFSAYSSLVIGGTSTTTLKGDGNTSTIYGPLTVNGIPSTASILNIQRGTGSTGNTMLSFNDSNADPMLQIYTDANTGYGRIVSYQTALTLGTSIGGTALSITNVSPSNVNATANIIPTSNEEYDLGSPAAYWDNGYVRNIVANNLSSASTSIAGTNNSSFSIDSINPTADARDISLVFYRGASAPSNGVLSWNSSLKRFEFNQNLHLSNAATSPASTTLAIAAVSGQTGALTNWLDSSGNVLSTVTSDGSLGIGTTNPLYKLEVNGTASSTSLVLGNALGVAYGGTGLTSGYNNTNWDTAYTNRITSASFPLSFSANVLSFNGLSTSTEAVVGNIPYFSSVNTFANVATSTPTLGLGLSYAGGTLGSFVGGTAGTFTIATSSLYSGATGQFPYFSGANTITATSSIFLATSGNVGIGTAIPNWNLQIAGTRPSFALSDTSAGDNLKHWLFSSMGGNLYIGTSTDAFGTSTPSALTILNNGNVGIGTSSPTTYKFSVNGSASLGSGDEVMRVSSTGNVGIGTTSPYAKLSLVDNTASLRDVFTISSTTSGLIFKVDSYGRTFADGAYTGTGADYAEYFYTDSVDLQSGEVVCVDIVKNSAVKRCARGADNNVMGIVSTKPSVVGNYIKAVDENPSHYTVIGMMGQVEAFASAENGPIAIGDSLTSASTTPGYAMRADNGDSTVAVALEPLTADTGKIKVLISRRNKSLAVEQVESLVVDRIANMKIEDSVQQLVKEAIDTIALEKLTISGNVFAGAYETAIASSTGFTFNSTVSTSSPQATVMAEIPSSVLTADGKGVDIYKLATYTLSGVQALAEKIDAQEIHLASLETRVTALEDGTISSESSAFSTTSLASAFEGFGAFIQKGFAQFGTLVADQFVAATNSAGSSSAGTVTILAGNTVAQVNNTYVKPSSKIFVTLTASTTGSWYISDKQNGSFKLMLENAQPADVSFDYFLIQTEGQIATSTPDSIQGSTLDPNPQGQTLNSDTAPPVSATSTPDTVIATSTPILGDTTPPVVMLIGEAAMQITVGGIFTDPGATATDTSTELEASDTDLTSSIVVTGAVDTATAGLYTLTYTATDTAGNVGTVSRVVTIIGSELVESIAPATTTPNGAGSI</sequence>
<dbReference type="InterPro" id="IPR013783">
    <property type="entry name" value="Ig-like_fold"/>
</dbReference>
<dbReference type="InterPro" id="IPR032179">
    <property type="entry name" value="Cry22Aa_Ig-like"/>
</dbReference>
<dbReference type="Gene3D" id="2.60.40.10">
    <property type="entry name" value="Immunoglobulins"/>
    <property type="match status" value="1"/>
</dbReference>
<dbReference type="Pfam" id="PF16403">
    <property type="entry name" value="Bact_surface_Ig-like"/>
    <property type="match status" value="1"/>
</dbReference>
<evidence type="ECO:0000256" key="1">
    <source>
        <dbReference type="ARBA" id="ARBA00022737"/>
    </source>
</evidence>
<evidence type="ECO:0000256" key="3">
    <source>
        <dbReference type="SAM" id="Phobius"/>
    </source>
</evidence>
<keyword evidence="3" id="KW-0472">Membrane</keyword>
<feature type="domain" description="HYR" evidence="4">
    <location>
        <begin position="2061"/>
        <end position="2155"/>
    </location>
</feature>
<evidence type="ECO:0000313" key="6">
    <source>
        <dbReference type="Proteomes" id="UP000176867"/>
    </source>
</evidence>
<feature type="transmembrane region" description="Helical" evidence="3">
    <location>
        <begin position="111"/>
        <end position="131"/>
    </location>
</feature>
<dbReference type="EMBL" id="MFMU01000009">
    <property type="protein sequence ID" value="OGG93376.1"/>
    <property type="molecule type" value="Genomic_DNA"/>
</dbReference>
<dbReference type="STRING" id="1798533.A2609_01665"/>
<dbReference type="InterPro" id="IPR041657">
    <property type="entry name" value="HTH_17"/>
</dbReference>
<name>A0A1F6G5J5_9BACT</name>
<keyword evidence="3" id="KW-0812">Transmembrane</keyword>
<evidence type="ECO:0000313" key="5">
    <source>
        <dbReference type="EMBL" id="OGG93376.1"/>
    </source>
</evidence>
<dbReference type="Pfam" id="PF12728">
    <property type="entry name" value="HTH_17"/>
    <property type="match status" value="1"/>
</dbReference>
<dbReference type="InterPro" id="IPR003410">
    <property type="entry name" value="HYR_dom"/>
</dbReference>
<protein>
    <recommendedName>
        <fullName evidence="4">HYR domain-containing protein</fullName>
    </recommendedName>
</protein>
<reference evidence="5 6" key="1">
    <citation type="journal article" date="2016" name="Nat. Commun.">
        <title>Thousands of microbial genomes shed light on interconnected biogeochemical processes in an aquifer system.</title>
        <authorList>
            <person name="Anantharaman K."/>
            <person name="Brown C.T."/>
            <person name="Hug L.A."/>
            <person name="Sharon I."/>
            <person name="Castelle C.J."/>
            <person name="Probst A.J."/>
            <person name="Thomas B.C."/>
            <person name="Singh A."/>
            <person name="Wilkins M.J."/>
            <person name="Karaoz U."/>
            <person name="Brodie E.L."/>
            <person name="Williams K.H."/>
            <person name="Hubbard S.S."/>
            <person name="Banfield J.F."/>
        </authorList>
    </citation>
    <scope>NUCLEOTIDE SEQUENCE [LARGE SCALE GENOMIC DNA]</scope>
</reference>
<dbReference type="Gene3D" id="2.40.300.10">
    <property type="entry name" value="Head decoration protein D"/>
    <property type="match status" value="1"/>
</dbReference>
<accession>A0A1F6G5J5</accession>
<proteinExistence type="predicted"/>
<keyword evidence="1" id="KW-0677">Repeat</keyword>
<comment type="caution">
    <text evidence="5">The sequence shown here is derived from an EMBL/GenBank/DDBJ whole genome shotgun (WGS) entry which is preliminary data.</text>
</comment>
<organism evidence="5 6">
    <name type="scientific">Candidatus Kaiserbacteria bacterium RIFOXYD1_FULL_47_14</name>
    <dbReference type="NCBI Taxonomy" id="1798533"/>
    <lineage>
        <taxon>Bacteria</taxon>
        <taxon>Candidatus Kaiseribacteriota</taxon>
    </lineage>
</organism>
<evidence type="ECO:0000256" key="2">
    <source>
        <dbReference type="SAM" id="MobiDB-lite"/>
    </source>
</evidence>
<keyword evidence="3" id="KW-1133">Transmembrane helix</keyword>
<evidence type="ECO:0000259" key="4">
    <source>
        <dbReference type="PROSITE" id="PS50825"/>
    </source>
</evidence>
<feature type="region of interest" description="Disordered" evidence="2">
    <location>
        <begin position="2024"/>
        <end position="2058"/>
    </location>
</feature>